<accession>A0AA37XNA5</accession>
<sequence>MAEKTIKELADEIGVSKTAIHKKVTPDMRKSFFSKVGNKFVISEEGQEVIKSTFIIPFSETGNRKPETANLKTKETTSENTQTKPITSATKSKTTTTSTVPENNLSETAIKIIEGYQKQLEQKDLQLSELHKLLNQQQQLTLHSNQQNERLQLQLESYENMQSNPSDSEIEPDQSKQKKWWKFWK</sequence>
<evidence type="ECO:0000313" key="6">
    <source>
        <dbReference type="EMBL" id="GMA73448.1"/>
    </source>
</evidence>
<dbReference type="Proteomes" id="UP000268310">
    <property type="component" value="Plasmid pTO1"/>
</dbReference>
<dbReference type="Proteomes" id="UP001157039">
    <property type="component" value="Unassembled WGS sequence"/>
</dbReference>
<evidence type="ECO:0000313" key="5">
    <source>
        <dbReference type="EMBL" id="GMA73410.1"/>
    </source>
</evidence>
<gene>
    <name evidence="4" type="ORF">C7K38_11220</name>
    <name evidence="5" type="ORF">GCM10025885_24590</name>
    <name evidence="6" type="ORF">GCM10025885_24970</name>
    <name evidence="7" type="ORF">GCM10025885_25330</name>
    <name evidence="8" type="ORF">GCM10025885_25770</name>
    <name evidence="9" type="ORF">GCM10025885_26130</name>
</gene>
<organism evidence="5 11">
    <name type="scientific">Tetragenococcus osmophilus</name>
    <dbReference type="NCBI Taxonomy" id="526944"/>
    <lineage>
        <taxon>Bacteria</taxon>
        <taxon>Bacillati</taxon>
        <taxon>Bacillota</taxon>
        <taxon>Bacilli</taxon>
        <taxon>Lactobacillales</taxon>
        <taxon>Enterococcaceae</taxon>
        <taxon>Tetragenococcus</taxon>
    </lineage>
</organism>
<keyword evidence="4" id="KW-0614">Plasmid</keyword>
<evidence type="ECO:0000313" key="11">
    <source>
        <dbReference type="Proteomes" id="UP001157039"/>
    </source>
</evidence>
<dbReference type="EMBL" id="BSUW01000003">
    <property type="protein sequence ID" value="GMA73484.1"/>
    <property type="molecule type" value="Genomic_DNA"/>
</dbReference>
<reference evidence="5" key="4">
    <citation type="submission" date="2023-02" db="EMBL/GenBank/DDBJ databases">
        <authorList>
            <person name="Sun Q."/>
            <person name="Mori K."/>
        </authorList>
    </citation>
    <scope>NUCLEOTIDE SEQUENCE</scope>
    <source>
        <strain evidence="5">NBRC 114545</strain>
    </source>
</reference>
<dbReference type="KEGG" id="too:C7K38_11220"/>
<feature type="region of interest" description="Disordered" evidence="2">
    <location>
        <begin position="61"/>
        <end position="102"/>
    </location>
</feature>
<feature type="compositionally biased region" description="Basic and acidic residues" evidence="2">
    <location>
        <begin position="62"/>
        <end position="77"/>
    </location>
</feature>
<protein>
    <submittedName>
        <fullName evidence="4">DUF536 domain-containing protein</fullName>
    </submittedName>
</protein>
<feature type="coiled-coil region" evidence="1">
    <location>
        <begin position="113"/>
        <end position="140"/>
    </location>
</feature>
<evidence type="ECO:0000256" key="1">
    <source>
        <dbReference type="SAM" id="Coils"/>
    </source>
</evidence>
<proteinExistence type="predicted"/>
<reference evidence="4" key="3">
    <citation type="submission" date="2018-03" db="EMBL/GenBank/DDBJ databases">
        <authorList>
            <person name="Jeon C.O."/>
        </authorList>
    </citation>
    <scope>NUCLEOTIDE SEQUENCE</scope>
    <source>
        <strain evidence="4">JCM 31126</strain>
        <plasmid evidence="4">pTO1</plasmid>
    </source>
</reference>
<geneLocation type="plasmid" evidence="4">
    <name>pTO1</name>
</geneLocation>
<evidence type="ECO:0000313" key="4">
    <source>
        <dbReference type="EMBL" id="AYW48974.1"/>
    </source>
</evidence>
<dbReference type="EMBL" id="BSUW01000003">
    <property type="protein sequence ID" value="GMA73410.1"/>
    <property type="molecule type" value="Genomic_DNA"/>
</dbReference>
<dbReference type="EMBL" id="BSUW01000003">
    <property type="protein sequence ID" value="GMA73448.1"/>
    <property type="molecule type" value="Genomic_DNA"/>
</dbReference>
<reference evidence="5 11" key="2">
    <citation type="journal article" date="2014" name="Int. J. Syst. Evol. Microbiol.">
        <title>Complete genome sequence of Corynebacterium casei LMG S-19264T (=DSM 44701T), isolated from a smear-ripened cheese.</title>
        <authorList>
            <consortium name="US DOE Joint Genome Institute (JGI-PGF)"/>
            <person name="Walter F."/>
            <person name="Albersmeier A."/>
            <person name="Kalinowski J."/>
            <person name="Ruckert C."/>
        </authorList>
    </citation>
    <scope>NUCLEOTIDE SEQUENCE [LARGE SCALE GENOMIC DNA]</scope>
    <source>
        <strain evidence="5 11">NBRC 114545</strain>
    </source>
</reference>
<feature type="region of interest" description="Disordered" evidence="2">
    <location>
        <begin position="159"/>
        <end position="185"/>
    </location>
</feature>
<geneLocation type="plasmid" evidence="10">
    <name>pto1</name>
</geneLocation>
<evidence type="ECO:0000256" key="2">
    <source>
        <dbReference type="SAM" id="MobiDB-lite"/>
    </source>
</evidence>
<evidence type="ECO:0000313" key="7">
    <source>
        <dbReference type="EMBL" id="GMA73484.1"/>
    </source>
</evidence>
<dbReference type="InterPro" id="IPR007489">
    <property type="entry name" value="RocS-like_C"/>
</dbReference>
<dbReference type="EMBL" id="BSUW01000004">
    <property type="protein sequence ID" value="GMA73564.1"/>
    <property type="molecule type" value="Genomic_DNA"/>
</dbReference>
<evidence type="ECO:0000313" key="9">
    <source>
        <dbReference type="EMBL" id="GMA73564.1"/>
    </source>
</evidence>
<keyword evidence="1" id="KW-0175">Coiled coil</keyword>
<reference evidence="4 10" key="1">
    <citation type="journal article" date="2012" name="Int. J. Syst. Evol. Microbiol.">
        <title>Characterization of Tetragenococcus strains from sugar thick juice reveals a novel species, Tetragenococcus osmophilus sp. nov., and divides Tetragenococcus halophilus into two subspecies, T. halophilus subsp. halophilus subsp. nov. and T. halophilus subsp. flandriensis subsp. nov.</title>
        <authorList>
            <person name="Juste A."/>
            <person name="Van Trappen S."/>
            <person name="Verreth C."/>
            <person name="Cleenwerck I."/>
            <person name="De Vos P."/>
            <person name="Lievens B."/>
            <person name="Willems K.A."/>
        </authorList>
    </citation>
    <scope>NUCLEOTIDE SEQUENCE [LARGE SCALE GENOMIC DNA]</scope>
    <source>
        <strain evidence="4 10">JCM 31126</strain>
    </source>
</reference>
<keyword evidence="10" id="KW-1185">Reference proteome</keyword>
<evidence type="ECO:0000259" key="3">
    <source>
        <dbReference type="Pfam" id="PF04394"/>
    </source>
</evidence>
<dbReference type="AlphaFoldDB" id="A0AA37XNA5"/>
<name>A0AA37XNA5_9ENTE</name>
<dbReference type="RefSeq" id="WP_123936734.1">
    <property type="nucleotide sequence ID" value="NZ_BSUW01000003.1"/>
</dbReference>
<dbReference type="EMBL" id="CP027784">
    <property type="protein sequence ID" value="AYW48974.1"/>
    <property type="molecule type" value="Genomic_DNA"/>
</dbReference>
<dbReference type="Pfam" id="PF04394">
    <property type="entry name" value="DUF536"/>
    <property type="match status" value="1"/>
</dbReference>
<feature type="domain" description="Regulator of chromosome segregation-like C-terminal" evidence="3">
    <location>
        <begin position="118"/>
        <end position="156"/>
    </location>
</feature>
<evidence type="ECO:0000313" key="8">
    <source>
        <dbReference type="EMBL" id="GMA73528.1"/>
    </source>
</evidence>
<feature type="compositionally biased region" description="Low complexity" evidence="2">
    <location>
        <begin position="83"/>
        <end position="99"/>
    </location>
</feature>
<dbReference type="EMBL" id="BSUW01000004">
    <property type="protein sequence ID" value="GMA73528.1"/>
    <property type="molecule type" value="Genomic_DNA"/>
</dbReference>
<evidence type="ECO:0000313" key="10">
    <source>
        <dbReference type="Proteomes" id="UP000268310"/>
    </source>
</evidence>